<protein>
    <submittedName>
        <fullName evidence="1">Uncharacterized protein</fullName>
    </submittedName>
</protein>
<dbReference type="EMBL" id="MN661137">
    <property type="protein sequence ID" value="QIT08067.1"/>
    <property type="molecule type" value="Genomic_DNA"/>
</dbReference>
<evidence type="ECO:0000313" key="3">
    <source>
        <dbReference type="EMBL" id="QIT08067.1"/>
    </source>
</evidence>
<evidence type="ECO:0000313" key="2">
    <source>
        <dbReference type="EMBL" id="QCQ67277.1"/>
    </source>
</evidence>
<organism evidence="1">
    <name type="scientific">Lymantria dispar multicapsid nuclear polyhedrosis virus</name>
    <name type="common">LdMNPV</name>
    <dbReference type="NCBI Taxonomy" id="10449"/>
    <lineage>
        <taxon>Viruses</taxon>
        <taxon>Viruses incertae sedis</taxon>
        <taxon>Naldaviricetes</taxon>
        <taxon>Lefavirales</taxon>
        <taxon>Baculoviridae</taxon>
        <taxon>Alphabaculovirus</taxon>
        <taxon>Alphabaculovirus lydisparis</taxon>
    </lineage>
</organism>
<dbReference type="EMBL" id="KM386655">
    <property type="protein sequence ID" value="AIX47860.1"/>
    <property type="molecule type" value="Genomic_DNA"/>
</dbReference>
<dbReference type="EMBL" id="MK411291">
    <property type="protein sequence ID" value="QCQ67277.1"/>
    <property type="molecule type" value="Genomic_DNA"/>
</dbReference>
<reference evidence="2" key="2">
    <citation type="submission" date="2019-01" db="EMBL/GenBank/DDBJ databases">
        <title>New Siberian Lymantria dispar nucleopolyhedrovirus strain forms single nucleocapsids within cubic polyhedra.</title>
        <authorList>
            <person name="Pavlushin S.V."/>
            <person name="Ilinsky Y.Y."/>
            <person name="Belousova I.A."/>
            <person name="Bayborodin S.I."/>
            <person name="Lunev E.A."/>
            <person name="Toshchakov S.V."/>
            <person name="Martemyanov V.V."/>
        </authorList>
    </citation>
    <scope>NUCLEOTIDE SEQUENCE</scope>
    <source>
        <strain evidence="2">LDMN_Nsk06_pass_01_repl_01</strain>
    </source>
</reference>
<evidence type="ECO:0000313" key="1">
    <source>
        <dbReference type="EMBL" id="AIX47860.1"/>
    </source>
</evidence>
<sequence length="208" mass="24161">MDGTIKTRSYIARAARWEDDMYAVHVIQQLAEGTLYYLNKDLSELVLMDLDGDETRQRRADLKDKMRRLKATFNEDHNSLYDAAMLMMELAGKRMAYFKMQVLAVALACGLDAQREFCNLEFAKKKFDATIFTRHAPRHAYHEIKRRLKFTNVNAMTRNDIATFWSEVCVGCVCPTDRAAVAGRTIVAERARRWRAKCAKWQKYFALV</sequence>
<reference evidence="1" key="1">
    <citation type="journal article" date="2015" name="Genome Announc.">
        <title>Complete Genome Sequence of the Strain of Lymantria dispar Multiple Nucleopolyhedrovirus Found in the Gypsy Moth Biopesticide Virin-ENSh.</title>
        <authorList>
            <person name="Harrison R.L."/>
            <person name="Rowley D.L."/>
        </authorList>
    </citation>
    <scope>NUCLEOTIDE SEQUENCE</scope>
    <source>
        <strain evidence="1">3029</strain>
    </source>
</reference>
<accession>A0A0A0Z0Y5</accession>
<organismHost>
    <name type="scientific">Lepidoptera</name>
    <name type="common">moths &amp; butterflies</name>
    <dbReference type="NCBI Taxonomy" id="7088"/>
</organismHost>
<reference evidence="3" key="3">
    <citation type="submission" date="2019-11" db="EMBL/GenBank/DDBJ databases">
        <title>Strain of Lymantria dispar multiple nucleopolyhedrovirus, used for insecticide preparation.</title>
        <authorList>
            <person name="Kolosov A.V."/>
            <person name="Moiseeva A.A."/>
            <person name="Okhlopkova O.V."/>
            <person name="Safatov A.S."/>
        </authorList>
    </citation>
    <scope>NUCLEOTIDE SEQUENCE</scope>
    <source>
        <strain evidence="3">NSh-07</strain>
    </source>
</reference>
<name>A0A0A0Z0Y5_NPVLD</name>
<proteinExistence type="predicted"/>